<dbReference type="Pfam" id="PF00072">
    <property type="entry name" value="Response_reg"/>
    <property type="match status" value="1"/>
</dbReference>
<evidence type="ECO:0000256" key="4">
    <source>
        <dbReference type="ARBA" id="ARBA00023015"/>
    </source>
</evidence>
<dbReference type="FunFam" id="1.10.10.10:FF:000018">
    <property type="entry name" value="DNA-binding response regulator ResD"/>
    <property type="match status" value="1"/>
</dbReference>
<evidence type="ECO:0000256" key="1">
    <source>
        <dbReference type="ARBA" id="ARBA00013332"/>
    </source>
</evidence>
<dbReference type="PATRIC" id="fig|381666.6.peg.2223"/>
<dbReference type="STRING" id="381666.H16_A1818"/>
<dbReference type="GO" id="GO:0005829">
    <property type="term" value="C:cytosol"/>
    <property type="evidence" value="ECO:0007669"/>
    <property type="project" value="TreeGrafter"/>
</dbReference>
<dbReference type="Gene3D" id="6.10.250.690">
    <property type="match status" value="1"/>
</dbReference>
<dbReference type="PANTHER" id="PTHR48111">
    <property type="entry name" value="REGULATOR OF RPOS"/>
    <property type="match status" value="1"/>
</dbReference>
<dbReference type="Proteomes" id="UP000296079">
    <property type="component" value="Chromosome 1"/>
</dbReference>
<dbReference type="PROSITE" id="PS50110">
    <property type="entry name" value="RESPONSE_REGULATORY"/>
    <property type="match status" value="1"/>
</dbReference>
<dbReference type="GO" id="GO:0000156">
    <property type="term" value="F:phosphorelay response regulator activity"/>
    <property type="evidence" value="ECO:0007669"/>
    <property type="project" value="TreeGrafter"/>
</dbReference>
<dbReference type="PANTHER" id="PTHR48111:SF4">
    <property type="entry name" value="DNA-BINDING DUAL TRANSCRIPTIONAL REGULATOR OMPR"/>
    <property type="match status" value="1"/>
</dbReference>
<dbReference type="HOGENOM" id="CLU_000445_30_4_4"/>
<evidence type="ECO:0000313" key="15">
    <source>
        <dbReference type="Proteomes" id="UP000296079"/>
    </source>
</evidence>
<dbReference type="InterPro" id="IPR011006">
    <property type="entry name" value="CheY-like_superfamily"/>
</dbReference>
<dbReference type="EMBL" id="AM260479">
    <property type="protein sequence ID" value="CAJ92922.1"/>
    <property type="molecule type" value="Genomic_DNA"/>
</dbReference>
<dbReference type="FunFam" id="3.40.50.2300:FF:000001">
    <property type="entry name" value="DNA-binding response regulator PhoB"/>
    <property type="match status" value="1"/>
</dbReference>
<feature type="domain" description="OmpR/PhoB-type" evidence="11">
    <location>
        <begin position="132"/>
        <end position="231"/>
    </location>
</feature>
<dbReference type="InterPro" id="IPR001789">
    <property type="entry name" value="Sig_transdc_resp-reg_receiver"/>
</dbReference>
<evidence type="ECO:0000313" key="13">
    <source>
        <dbReference type="EMBL" id="QCC00774.1"/>
    </source>
</evidence>
<dbReference type="Proteomes" id="UP000008210">
    <property type="component" value="Chromosome 1"/>
</dbReference>
<dbReference type="InterPro" id="IPR001867">
    <property type="entry name" value="OmpR/PhoB-type_DNA-bd"/>
</dbReference>
<dbReference type="RefSeq" id="WP_011615332.1">
    <property type="nucleotide sequence ID" value="NC_008313.1"/>
</dbReference>
<dbReference type="CDD" id="cd00383">
    <property type="entry name" value="trans_reg_C"/>
    <property type="match status" value="1"/>
</dbReference>
<dbReference type="SMART" id="SM00862">
    <property type="entry name" value="Trans_reg_C"/>
    <property type="match status" value="1"/>
</dbReference>
<accession>Q0KAP9</accession>
<dbReference type="InterPro" id="IPR016032">
    <property type="entry name" value="Sig_transdc_resp-reg_C-effctor"/>
</dbReference>
<proteinExistence type="predicted"/>
<dbReference type="Gene3D" id="1.10.10.10">
    <property type="entry name" value="Winged helix-like DNA-binding domain superfamily/Winged helix DNA-binding domain"/>
    <property type="match status" value="1"/>
</dbReference>
<dbReference type="OrthoDB" id="9802426at2"/>
<reference evidence="13 15" key="2">
    <citation type="submission" date="2019-04" db="EMBL/GenBank/DDBJ databases">
        <title>Long-read de novo sequencing of Cupriavidus necator H16.</title>
        <authorList>
            <person name="Little G.T."/>
            <person name="Ehsaan M."/>
            <person name="Arenas-Lopez C."/>
            <person name="Jawed K."/>
            <person name="Winzer K."/>
            <person name="Kovacs K."/>
            <person name="Malys N."/>
            <person name="Minton N.P."/>
        </authorList>
    </citation>
    <scope>NUCLEOTIDE SEQUENCE [LARGE SCALE GENOMIC DNA]</scope>
    <source>
        <strain evidence="13 15">H16</strain>
    </source>
</reference>
<evidence type="ECO:0000256" key="2">
    <source>
        <dbReference type="ARBA" id="ARBA00022553"/>
    </source>
</evidence>
<keyword evidence="5 9" id="KW-0238">DNA-binding</keyword>
<evidence type="ECO:0000259" key="10">
    <source>
        <dbReference type="PROSITE" id="PS50110"/>
    </source>
</evidence>
<dbReference type="KEGG" id="reh:H16_A1818"/>
<dbReference type="SUPFAM" id="SSF52172">
    <property type="entry name" value="CheY-like"/>
    <property type="match status" value="1"/>
</dbReference>
<sequence>MSRQVLVIEDDADIAELVRLQVSGLSCDVKVINHGRAGLEEALSRPYDLVILDLMLPGADGLEICRRLRAEPRYTPILMLTARSTELDRVLGLEMGADDYLTKPFSVLELTARVKAIFRLVDTLANPPSDGPRTVQVKALHIDIDKREVSVRGTPICLTAKEFQLLLYFASNPGRVFSRAQLLDQVWGYSHSGYEHTVSSHINRLRAKIELDPNEPEYIQTVWGVGYKFCNT</sequence>
<evidence type="ECO:0000259" key="11">
    <source>
        <dbReference type="PROSITE" id="PS51755"/>
    </source>
</evidence>
<dbReference type="InterPro" id="IPR039420">
    <property type="entry name" value="WalR-like"/>
</dbReference>
<evidence type="ECO:0000256" key="9">
    <source>
        <dbReference type="PROSITE-ProRule" id="PRU01091"/>
    </source>
</evidence>
<feature type="domain" description="Response regulatory" evidence="10">
    <location>
        <begin position="4"/>
        <end position="118"/>
    </location>
</feature>
<evidence type="ECO:0000256" key="5">
    <source>
        <dbReference type="ARBA" id="ARBA00023125"/>
    </source>
</evidence>
<evidence type="ECO:0000256" key="6">
    <source>
        <dbReference type="ARBA" id="ARBA00023163"/>
    </source>
</evidence>
<reference evidence="12 14" key="1">
    <citation type="journal article" date="2006" name="Nat. Biotechnol.">
        <title>Genome sequence of the bioplastic-producing 'Knallgas' bacterium Ralstonia eutropha H16.</title>
        <authorList>
            <person name="Pohlmann A."/>
            <person name="Fricke W.F."/>
            <person name="Reinecke F."/>
            <person name="Kusian B."/>
            <person name="Liesegang H."/>
            <person name="Cramm R."/>
            <person name="Eitinger T."/>
            <person name="Ewering C."/>
            <person name="Potter M."/>
            <person name="Schwartz E."/>
            <person name="Strittmatter A."/>
            <person name="Voss I."/>
            <person name="Gottschalk G."/>
            <person name="Steinbuechel A."/>
            <person name="Friedrich B."/>
            <person name="Bowien B."/>
        </authorList>
    </citation>
    <scope>NUCLEOTIDE SEQUENCE [LARGE SCALE GENOMIC DNA]</scope>
    <source>
        <strain evidence="14">ATCC 17699 / DSM 428 / KCTC 22496 / NCIMB 10442 / H16 / Stanier 337</strain>
        <strain evidence="12">H16</strain>
    </source>
</reference>
<dbReference type="Gene3D" id="3.40.50.2300">
    <property type="match status" value="1"/>
</dbReference>
<keyword evidence="4" id="KW-0805">Transcription regulation</keyword>
<comment type="function">
    <text evidence="7">This protein is a positive regulator for the phosphate regulon. Transcription of this operon is positively regulated by PhoB and PhoR when phosphate is limited.</text>
</comment>
<dbReference type="SUPFAM" id="SSF46894">
    <property type="entry name" value="C-terminal effector domain of the bipartite response regulators"/>
    <property type="match status" value="1"/>
</dbReference>
<dbReference type="SMART" id="SM00448">
    <property type="entry name" value="REC"/>
    <property type="match status" value="1"/>
</dbReference>
<gene>
    <name evidence="12" type="ordered locus">H16_A1818</name>
    <name evidence="13" type="ORF">E6A55_09275</name>
</gene>
<evidence type="ECO:0000313" key="14">
    <source>
        <dbReference type="Proteomes" id="UP000008210"/>
    </source>
</evidence>
<evidence type="ECO:0000313" key="12">
    <source>
        <dbReference type="EMBL" id="CAJ92922.1"/>
    </source>
</evidence>
<dbReference type="GO" id="GO:0000976">
    <property type="term" value="F:transcription cis-regulatory region binding"/>
    <property type="evidence" value="ECO:0007669"/>
    <property type="project" value="TreeGrafter"/>
</dbReference>
<evidence type="ECO:0000256" key="3">
    <source>
        <dbReference type="ARBA" id="ARBA00023012"/>
    </source>
</evidence>
<keyword evidence="14" id="KW-1185">Reference proteome</keyword>
<dbReference type="AlphaFoldDB" id="Q0KAP9"/>
<organism evidence="12 14">
    <name type="scientific">Cupriavidus necator (strain ATCC 17699 / DSM 428 / KCTC 22496 / NCIMB 10442 / H16 / Stanier 337)</name>
    <name type="common">Ralstonia eutropha</name>
    <dbReference type="NCBI Taxonomy" id="381666"/>
    <lineage>
        <taxon>Bacteria</taxon>
        <taxon>Pseudomonadati</taxon>
        <taxon>Pseudomonadota</taxon>
        <taxon>Betaproteobacteria</taxon>
        <taxon>Burkholderiales</taxon>
        <taxon>Burkholderiaceae</taxon>
        <taxon>Cupriavidus</taxon>
    </lineage>
</organism>
<dbReference type="PROSITE" id="PS51755">
    <property type="entry name" value="OMPR_PHOB"/>
    <property type="match status" value="1"/>
</dbReference>
<keyword evidence="2 8" id="KW-0597">Phosphoprotein</keyword>
<evidence type="ECO:0000256" key="7">
    <source>
        <dbReference type="ARBA" id="ARBA00024735"/>
    </source>
</evidence>
<dbReference type="EMBL" id="CP039287">
    <property type="protein sequence ID" value="QCC00774.1"/>
    <property type="molecule type" value="Genomic_DNA"/>
</dbReference>
<protein>
    <recommendedName>
        <fullName evidence="1">Phosphate regulon transcriptional regulatory protein PhoB</fullName>
    </recommendedName>
</protein>
<name>Q0KAP9_CUPNH</name>
<keyword evidence="3" id="KW-0902">Two-component regulatory system</keyword>
<dbReference type="eggNOG" id="COG0745">
    <property type="taxonomic scope" value="Bacteria"/>
</dbReference>
<feature type="modified residue" description="4-aspartylphosphate" evidence="8">
    <location>
        <position position="53"/>
    </location>
</feature>
<dbReference type="GO" id="GO:0032993">
    <property type="term" value="C:protein-DNA complex"/>
    <property type="evidence" value="ECO:0007669"/>
    <property type="project" value="TreeGrafter"/>
</dbReference>
<evidence type="ECO:0000256" key="8">
    <source>
        <dbReference type="PROSITE-ProRule" id="PRU00169"/>
    </source>
</evidence>
<feature type="DNA-binding region" description="OmpR/PhoB-type" evidence="9">
    <location>
        <begin position="132"/>
        <end position="231"/>
    </location>
</feature>
<dbReference type="GO" id="GO:0006355">
    <property type="term" value="P:regulation of DNA-templated transcription"/>
    <property type="evidence" value="ECO:0007669"/>
    <property type="project" value="InterPro"/>
</dbReference>
<dbReference type="Pfam" id="PF00486">
    <property type="entry name" value="Trans_reg_C"/>
    <property type="match status" value="1"/>
</dbReference>
<dbReference type="InterPro" id="IPR036388">
    <property type="entry name" value="WH-like_DNA-bd_sf"/>
</dbReference>
<keyword evidence="6" id="KW-0804">Transcription</keyword>